<accession>A0A922M8Z1</accession>
<proteinExistence type="predicted"/>
<evidence type="ECO:0000313" key="2">
    <source>
        <dbReference type="Proteomes" id="UP000814243"/>
    </source>
</evidence>
<dbReference type="AlphaFoldDB" id="A0A922M8Z1"/>
<comment type="caution">
    <text evidence="1">The sequence shown here is derived from an EMBL/GenBank/DDBJ whole genome shotgun (WGS) entry which is preliminary data.</text>
</comment>
<name>A0A922M8Z1_SPOEX</name>
<dbReference type="Proteomes" id="UP000814243">
    <property type="component" value="Unassembled WGS sequence"/>
</dbReference>
<sequence length="133" mass="15172">MFEYLFHTINDAINLNYDGIIGSNFIQHFKIDIHYSTNTLNLENYKIPIFLSKPSYVIPPRSETVIECPVSNLSEVANLKEGLILDHKIRDGVFLANCIVSLKPNNRVNVSILNTTEHEVPIDNYEVKLTPID</sequence>
<protein>
    <submittedName>
        <fullName evidence="1">Uncharacterized protein</fullName>
    </submittedName>
</protein>
<dbReference type="EMBL" id="JACEFF010000728">
    <property type="protein sequence ID" value="KAH9632128.1"/>
    <property type="molecule type" value="Genomic_DNA"/>
</dbReference>
<organism evidence="1 2">
    <name type="scientific">Spodoptera exigua</name>
    <name type="common">Beet armyworm</name>
    <name type="synonym">Noctua fulgens</name>
    <dbReference type="NCBI Taxonomy" id="7107"/>
    <lineage>
        <taxon>Eukaryota</taxon>
        <taxon>Metazoa</taxon>
        <taxon>Ecdysozoa</taxon>
        <taxon>Arthropoda</taxon>
        <taxon>Hexapoda</taxon>
        <taxon>Insecta</taxon>
        <taxon>Pterygota</taxon>
        <taxon>Neoptera</taxon>
        <taxon>Endopterygota</taxon>
        <taxon>Lepidoptera</taxon>
        <taxon>Glossata</taxon>
        <taxon>Ditrysia</taxon>
        <taxon>Noctuoidea</taxon>
        <taxon>Noctuidae</taxon>
        <taxon>Amphipyrinae</taxon>
        <taxon>Spodoptera</taxon>
    </lineage>
</organism>
<evidence type="ECO:0000313" key="1">
    <source>
        <dbReference type="EMBL" id="KAH9632128.1"/>
    </source>
</evidence>
<gene>
    <name evidence="1" type="ORF">HF086_002635</name>
</gene>
<reference evidence="1" key="1">
    <citation type="journal article" date="2021" name="G3 (Bethesda)">
        <title>Genome and transcriptome analysis of the beet armyworm Spodoptera exigua reveals targets for pest control. .</title>
        <authorList>
            <person name="Simon S."/>
            <person name="Breeschoten T."/>
            <person name="Jansen H.J."/>
            <person name="Dirks R.P."/>
            <person name="Schranz M.E."/>
            <person name="Ros V.I.D."/>
        </authorList>
    </citation>
    <scope>NUCLEOTIDE SEQUENCE</scope>
    <source>
        <strain evidence="1">TB_SE_WUR_2020</strain>
    </source>
</reference>